<protein>
    <recommendedName>
        <fullName evidence="5">LytR/CpsA/Psr regulator C-terminal domain-containing protein</fullName>
    </recommendedName>
</protein>
<proteinExistence type="predicted"/>
<feature type="region of interest" description="Disordered" evidence="1">
    <location>
        <begin position="113"/>
        <end position="139"/>
    </location>
</feature>
<dbReference type="OrthoDB" id="4826847at2"/>
<keyword evidence="2" id="KW-0732">Signal</keyword>
<comment type="caution">
    <text evidence="3">The sequence shown here is derived from an EMBL/GenBank/DDBJ whole genome shotgun (WGS) entry which is preliminary data.</text>
</comment>
<evidence type="ECO:0008006" key="5">
    <source>
        <dbReference type="Google" id="ProtNLM"/>
    </source>
</evidence>
<organism evidence="3 4">
    <name type="scientific">Cellulomonas hominis</name>
    <dbReference type="NCBI Taxonomy" id="156981"/>
    <lineage>
        <taxon>Bacteria</taxon>
        <taxon>Bacillati</taxon>
        <taxon>Actinomycetota</taxon>
        <taxon>Actinomycetes</taxon>
        <taxon>Micrococcales</taxon>
        <taxon>Cellulomonadaceae</taxon>
        <taxon>Cellulomonas</taxon>
    </lineage>
</organism>
<dbReference type="Proteomes" id="UP000308121">
    <property type="component" value="Unassembled WGS sequence"/>
</dbReference>
<feature type="signal peptide" evidence="2">
    <location>
        <begin position="1"/>
        <end position="19"/>
    </location>
</feature>
<dbReference type="PROSITE" id="PS51257">
    <property type="entry name" value="PROKAR_LIPOPROTEIN"/>
    <property type="match status" value="1"/>
</dbReference>
<sequence>MVNRRVRAAVVLVALSALALSGCGGGGGATADDLDASRDEVLDAARQVLPGVVDALGAQVQDAYGEFDMGGDGIVDRRRYTVTVIATGAQADTDDLVAALEDAGVTDVRVNPIGGAAGQRDGLDVSGSDPGGRDMSVSVSGPYLEVADGVAREAAREDVDLG</sequence>
<evidence type="ECO:0000256" key="2">
    <source>
        <dbReference type="SAM" id="SignalP"/>
    </source>
</evidence>
<name>A0A7Z8JZG9_9CELL</name>
<evidence type="ECO:0000313" key="4">
    <source>
        <dbReference type="Proteomes" id="UP000308121"/>
    </source>
</evidence>
<evidence type="ECO:0000313" key="3">
    <source>
        <dbReference type="EMBL" id="TKR23923.1"/>
    </source>
</evidence>
<dbReference type="EMBL" id="SZYE01000054">
    <property type="protein sequence ID" value="TKR23923.1"/>
    <property type="molecule type" value="Genomic_DNA"/>
</dbReference>
<gene>
    <name evidence="3" type="ORF">FA014_08815</name>
</gene>
<evidence type="ECO:0000256" key="1">
    <source>
        <dbReference type="SAM" id="MobiDB-lite"/>
    </source>
</evidence>
<dbReference type="AlphaFoldDB" id="A0A7Z8JZG9"/>
<dbReference type="RefSeq" id="WP_154729321.1">
    <property type="nucleotide sequence ID" value="NZ_SZYE01000054.1"/>
</dbReference>
<accession>A0A7Z8JZG9</accession>
<reference evidence="3 4" key="1">
    <citation type="submission" date="2019-05" db="EMBL/GenBank/DDBJ databases">
        <title>Genome sequence of Cellulomonas hominis strain CS1.</title>
        <authorList>
            <person name="Belmont J."/>
            <person name="Maclea K.S."/>
        </authorList>
    </citation>
    <scope>NUCLEOTIDE SEQUENCE [LARGE SCALE GENOMIC DNA]</scope>
    <source>
        <strain evidence="3 4">CS1</strain>
    </source>
</reference>
<feature type="chain" id="PRO_5039259843" description="LytR/CpsA/Psr regulator C-terminal domain-containing protein" evidence="2">
    <location>
        <begin position="20"/>
        <end position="162"/>
    </location>
</feature>